<dbReference type="EMBL" id="CP018099">
    <property type="protein sequence ID" value="APF19066.1"/>
    <property type="molecule type" value="Genomic_DNA"/>
</dbReference>
<dbReference type="CDD" id="cd17330">
    <property type="entry name" value="MFS_SLC46_TetA_like"/>
    <property type="match status" value="1"/>
</dbReference>
<evidence type="ECO:0000313" key="9">
    <source>
        <dbReference type="EMBL" id="EHO43006.1"/>
    </source>
</evidence>
<feature type="transmembrane region" description="Helical" evidence="6">
    <location>
        <begin position="370"/>
        <end position="390"/>
    </location>
</feature>
<evidence type="ECO:0000256" key="2">
    <source>
        <dbReference type="ARBA" id="ARBA00022448"/>
    </source>
</evidence>
<feature type="transmembrane region" description="Helical" evidence="6">
    <location>
        <begin position="12"/>
        <end position="33"/>
    </location>
</feature>
<feature type="transmembrane region" description="Helical" evidence="6">
    <location>
        <begin position="102"/>
        <end position="122"/>
    </location>
</feature>
<feature type="transmembrane region" description="Helical" evidence="6">
    <location>
        <begin position="77"/>
        <end position="96"/>
    </location>
</feature>
<keyword evidence="3 6" id="KW-0812">Transmembrane</keyword>
<dbReference type="eggNOG" id="COG2814">
    <property type="taxonomic scope" value="Bacteria"/>
</dbReference>
<dbReference type="FunCoup" id="H1XWA1">
    <property type="interactions" value="194"/>
</dbReference>
<dbReference type="STRING" id="880073.Cabys_2317"/>
<dbReference type="InterPro" id="IPR001958">
    <property type="entry name" value="Tet-R_TetA/multi-R_MdtG-like"/>
</dbReference>
<dbReference type="RefSeq" id="WP_006930465.1">
    <property type="nucleotide sequence ID" value="NZ_CM001402.1"/>
</dbReference>
<dbReference type="GO" id="GO:0016020">
    <property type="term" value="C:membrane"/>
    <property type="evidence" value="ECO:0007669"/>
    <property type="project" value="UniProtKB-SubCell"/>
</dbReference>
<feature type="transmembrane region" description="Helical" evidence="6">
    <location>
        <begin position="45"/>
        <end position="65"/>
    </location>
</feature>
<evidence type="ECO:0000313" key="10">
    <source>
        <dbReference type="Proteomes" id="UP000004671"/>
    </source>
</evidence>
<dbReference type="InterPro" id="IPR020846">
    <property type="entry name" value="MFS_dom"/>
</dbReference>
<evidence type="ECO:0000313" key="11">
    <source>
        <dbReference type="Proteomes" id="UP000183868"/>
    </source>
</evidence>
<dbReference type="Proteomes" id="UP000183868">
    <property type="component" value="Chromosome"/>
</dbReference>
<dbReference type="PANTHER" id="PTHR23504:SF15">
    <property type="entry name" value="MAJOR FACILITATOR SUPERFAMILY (MFS) PROFILE DOMAIN-CONTAINING PROTEIN"/>
    <property type="match status" value="1"/>
</dbReference>
<dbReference type="OrthoDB" id="9793283at2"/>
<keyword evidence="10" id="KW-1185">Reference proteome</keyword>
<dbReference type="KEGG" id="caby:Cabys_2317"/>
<dbReference type="Proteomes" id="UP000004671">
    <property type="component" value="Chromosome"/>
</dbReference>
<evidence type="ECO:0000256" key="4">
    <source>
        <dbReference type="ARBA" id="ARBA00022989"/>
    </source>
</evidence>
<dbReference type="PaxDb" id="880073-Calab_3406"/>
<reference evidence="9 10" key="1">
    <citation type="submission" date="2011-09" db="EMBL/GenBank/DDBJ databases">
        <title>The permanent draft genome of Caldithrix abyssi DSM 13497.</title>
        <authorList>
            <consortium name="US DOE Joint Genome Institute (JGI-PGF)"/>
            <person name="Lucas S."/>
            <person name="Han J."/>
            <person name="Lapidus A."/>
            <person name="Bruce D."/>
            <person name="Goodwin L."/>
            <person name="Pitluck S."/>
            <person name="Peters L."/>
            <person name="Kyrpides N."/>
            <person name="Mavromatis K."/>
            <person name="Ivanova N."/>
            <person name="Mikhailova N."/>
            <person name="Chertkov O."/>
            <person name="Detter J.C."/>
            <person name="Tapia R."/>
            <person name="Han C."/>
            <person name="Land M."/>
            <person name="Hauser L."/>
            <person name="Markowitz V."/>
            <person name="Cheng J.-F."/>
            <person name="Hugenholtz P."/>
            <person name="Woyke T."/>
            <person name="Wu D."/>
            <person name="Spring S."/>
            <person name="Brambilla E."/>
            <person name="Klenk H.-P."/>
            <person name="Eisen J.A."/>
        </authorList>
    </citation>
    <scope>NUCLEOTIDE SEQUENCE [LARGE SCALE GENOMIC DNA]</scope>
    <source>
        <strain evidence="9 10">DSM 13497</strain>
    </source>
</reference>
<dbReference type="PANTHER" id="PTHR23504">
    <property type="entry name" value="MAJOR FACILITATOR SUPERFAMILY DOMAIN-CONTAINING PROTEIN 10"/>
    <property type="match status" value="1"/>
</dbReference>
<evidence type="ECO:0000256" key="1">
    <source>
        <dbReference type="ARBA" id="ARBA00004141"/>
    </source>
</evidence>
<accession>H1XWA1</accession>
<dbReference type="PROSITE" id="PS50850">
    <property type="entry name" value="MFS"/>
    <property type="match status" value="1"/>
</dbReference>
<evidence type="ECO:0000313" key="8">
    <source>
        <dbReference type="EMBL" id="APF19066.1"/>
    </source>
</evidence>
<evidence type="ECO:0000256" key="6">
    <source>
        <dbReference type="SAM" id="Phobius"/>
    </source>
</evidence>
<sequence length="417" mass="45820">MKGYKKELTIIFLVIFIDLLGFGIIIPIIPYYLEEFVTQPDQIGKVIASMITVYSLMQFIFSPIWGRLSDRIGRRPILLMSLAGSAITHVIFALGGNLTVLFVARILTGIFAATVPTAMAYISDITPPEDRAKGMGIVGAAFGLGFILGPALGGIVSGFAGHRVPLLMAAGFSMTAFTFAYLKLKETVDTENPVVRDYQRFNLKNLYRALHHPNLGILFLIFFIVSTSFANFETIFALYLERTFGYQAHHAGYFFAMIGVISATTQGVFIGRLAKRFGEKRLITTATLILGVAFILFPFVHVLAFFLVIVAAIAFSFGMHNPSVTALISKNAARTEQGGILGINQSFSSLGRVIGPLWAGYFFDKFGPEIPFVSAGLFILLAMALSFRLYGKSLKESHQSIEQQRAEVLPANHQKLD</sequence>
<dbReference type="HOGENOM" id="CLU_001265_10_11_0"/>
<name>H1XWA1_CALAY</name>
<dbReference type="Gene3D" id="1.20.1250.20">
    <property type="entry name" value="MFS general substrate transporter like domains"/>
    <property type="match status" value="1"/>
</dbReference>
<feature type="transmembrane region" description="Helical" evidence="6">
    <location>
        <begin position="166"/>
        <end position="184"/>
    </location>
</feature>
<protein>
    <submittedName>
        <fullName evidence="9">Major facilitator superfamily MFS_1</fullName>
    </submittedName>
    <submittedName>
        <fullName evidence="8">Multidrug resistance protein</fullName>
    </submittedName>
</protein>
<dbReference type="InterPro" id="IPR011701">
    <property type="entry name" value="MFS"/>
</dbReference>
<dbReference type="Pfam" id="PF07690">
    <property type="entry name" value="MFS_1"/>
    <property type="match status" value="1"/>
</dbReference>
<evidence type="ECO:0000256" key="3">
    <source>
        <dbReference type="ARBA" id="ARBA00022692"/>
    </source>
</evidence>
<organism evidence="9 10">
    <name type="scientific">Caldithrix abyssi DSM 13497</name>
    <dbReference type="NCBI Taxonomy" id="880073"/>
    <lineage>
        <taxon>Bacteria</taxon>
        <taxon>Pseudomonadati</taxon>
        <taxon>Calditrichota</taxon>
        <taxon>Calditrichia</taxon>
        <taxon>Calditrichales</taxon>
        <taxon>Calditrichaceae</taxon>
        <taxon>Caldithrix</taxon>
    </lineage>
</organism>
<evidence type="ECO:0000256" key="5">
    <source>
        <dbReference type="ARBA" id="ARBA00023136"/>
    </source>
</evidence>
<feature type="transmembrane region" description="Helical" evidence="6">
    <location>
        <begin position="215"/>
        <end position="239"/>
    </location>
</feature>
<feature type="transmembrane region" description="Helical" evidence="6">
    <location>
        <begin position="282"/>
        <end position="315"/>
    </location>
</feature>
<gene>
    <name evidence="8" type="ORF">Cabys_2317</name>
    <name evidence="9" type="ORF">Calab_3406</name>
</gene>
<dbReference type="InParanoid" id="H1XWA1"/>
<dbReference type="SUPFAM" id="SSF103473">
    <property type="entry name" value="MFS general substrate transporter"/>
    <property type="match status" value="1"/>
</dbReference>
<keyword evidence="2" id="KW-0813">Transport</keyword>
<keyword evidence="4 6" id="KW-1133">Transmembrane helix</keyword>
<dbReference type="PRINTS" id="PR01035">
    <property type="entry name" value="TCRTETA"/>
</dbReference>
<dbReference type="GO" id="GO:0022857">
    <property type="term" value="F:transmembrane transporter activity"/>
    <property type="evidence" value="ECO:0007669"/>
    <property type="project" value="InterPro"/>
</dbReference>
<dbReference type="AlphaFoldDB" id="H1XWA1"/>
<evidence type="ECO:0000259" key="7">
    <source>
        <dbReference type="PROSITE" id="PS50850"/>
    </source>
</evidence>
<dbReference type="EMBL" id="CM001402">
    <property type="protein sequence ID" value="EHO43006.1"/>
    <property type="molecule type" value="Genomic_DNA"/>
</dbReference>
<feature type="domain" description="Major facilitator superfamily (MFS) profile" evidence="7">
    <location>
        <begin position="7"/>
        <end position="394"/>
    </location>
</feature>
<comment type="subcellular location">
    <subcellularLocation>
        <location evidence="1">Membrane</location>
        <topology evidence="1">Multi-pass membrane protein</topology>
    </subcellularLocation>
</comment>
<keyword evidence="5 6" id="KW-0472">Membrane</keyword>
<proteinExistence type="predicted"/>
<dbReference type="InterPro" id="IPR036259">
    <property type="entry name" value="MFS_trans_sf"/>
</dbReference>
<feature type="transmembrane region" description="Helical" evidence="6">
    <location>
        <begin position="134"/>
        <end position="160"/>
    </location>
</feature>
<reference evidence="8 11" key="2">
    <citation type="submission" date="2016-11" db="EMBL/GenBank/DDBJ databases">
        <title>Genomic analysis of Caldithrix abyssi and proposal of a novel bacterial phylum Caldithrichaeota.</title>
        <authorList>
            <person name="Kublanov I."/>
            <person name="Sigalova O."/>
            <person name="Gavrilov S."/>
            <person name="Lebedinsky A."/>
            <person name="Ivanova N."/>
            <person name="Daum C."/>
            <person name="Reddy T."/>
            <person name="Klenk H.P."/>
            <person name="Goker M."/>
            <person name="Reva O."/>
            <person name="Miroshnichenko M."/>
            <person name="Kyprides N."/>
            <person name="Woyke T."/>
            <person name="Gelfand M."/>
        </authorList>
    </citation>
    <scope>NUCLEOTIDE SEQUENCE [LARGE SCALE GENOMIC DNA]</scope>
    <source>
        <strain evidence="8 11">LF13</strain>
    </source>
</reference>
<feature type="transmembrane region" description="Helical" evidence="6">
    <location>
        <begin position="251"/>
        <end position="270"/>
    </location>
</feature>